<dbReference type="EMBL" id="SLZR01000003">
    <property type="protein sequence ID" value="TCS42522.1"/>
    <property type="molecule type" value="Genomic_DNA"/>
</dbReference>
<organism evidence="2 3">
    <name type="scientific">Reinekea marinisedimentorum</name>
    <dbReference type="NCBI Taxonomy" id="230495"/>
    <lineage>
        <taxon>Bacteria</taxon>
        <taxon>Pseudomonadati</taxon>
        <taxon>Pseudomonadota</taxon>
        <taxon>Gammaproteobacteria</taxon>
        <taxon>Oceanospirillales</taxon>
        <taxon>Saccharospirillaceae</taxon>
        <taxon>Reinekea</taxon>
    </lineage>
</organism>
<dbReference type="RefSeq" id="WP_132700437.1">
    <property type="nucleotide sequence ID" value="NZ_SLZR01000003.1"/>
</dbReference>
<dbReference type="Pfam" id="PF04367">
    <property type="entry name" value="DUF502"/>
    <property type="match status" value="1"/>
</dbReference>
<dbReference type="AlphaFoldDB" id="A0A4R3I8D9"/>
<feature type="transmembrane region" description="Helical" evidence="1">
    <location>
        <begin position="57"/>
        <end position="77"/>
    </location>
</feature>
<comment type="caution">
    <text evidence="2">The sequence shown here is derived from an EMBL/GenBank/DDBJ whole genome shotgun (WGS) entry which is preliminary data.</text>
</comment>
<dbReference type="InterPro" id="IPR007462">
    <property type="entry name" value="COV1-like"/>
</dbReference>
<protein>
    <submittedName>
        <fullName evidence="2">Putative membrane protein</fullName>
    </submittedName>
</protein>
<keyword evidence="1" id="KW-0812">Transmembrane</keyword>
<dbReference type="Proteomes" id="UP000295793">
    <property type="component" value="Unassembled WGS sequence"/>
</dbReference>
<reference evidence="2 3" key="1">
    <citation type="submission" date="2019-03" db="EMBL/GenBank/DDBJ databases">
        <title>Genomic Encyclopedia of Archaeal and Bacterial Type Strains, Phase II (KMG-II): from individual species to whole genera.</title>
        <authorList>
            <person name="Goeker M."/>
        </authorList>
    </citation>
    <scope>NUCLEOTIDE SEQUENCE [LARGE SCALE GENOMIC DNA]</scope>
    <source>
        <strain evidence="2 3">DSM 15388</strain>
    </source>
</reference>
<keyword evidence="3" id="KW-1185">Reference proteome</keyword>
<gene>
    <name evidence="2" type="ORF">BCF53_103183</name>
</gene>
<evidence type="ECO:0000256" key="1">
    <source>
        <dbReference type="SAM" id="Phobius"/>
    </source>
</evidence>
<evidence type="ECO:0000313" key="2">
    <source>
        <dbReference type="EMBL" id="TCS42522.1"/>
    </source>
</evidence>
<accession>A0A4R3I8D9</accession>
<feature type="transmembrane region" description="Helical" evidence="1">
    <location>
        <begin position="7"/>
        <end position="37"/>
    </location>
</feature>
<name>A0A4R3I8D9_9GAMM</name>
<dbReference type="PANTHER" id="PTHR31876">
    <property type="entry name" value="COV-LIKE PROTEIN 1"/>
    <property type="match status" value="1"/>
</dbReference>
<dbReference type="OrthoDB" id="9780267at2"/>
<sequence>MTKLKNFLITVTIGGLAVILPIAILLKIFLWLYNWAISLIQPITSLLVETTQASQTLAQWLSFFSVISSCFLVGLLVRTGWGKWLHDGLERLLLTRIPGYKMLKELMAKLQPEQGQKFTQPVLVRLGENTGEFLGFITEEYGDDRFAVFIPTSPSPMNGFVIQTDISRLRYVNVSAETMMKSVIACGVGSTEIINNADASSQSKA</sequence>
<keyword evidence="1" id="KW-0472">Membrane</keyword>
<dbReference type="PANTHER" id="PTHR31876:SF26">
    <property type="entry name" value="PROTEIN LIKE COV 2"/>
    <property type="match status" value="1"/>
</dbReference>
<proteinExistence type="predicted"/>
<keyword evidence="1" id="KW-1133">Transmembrane helix</keyword>
<evidence type="ECO:0000313" key="3">
    <source>
        <dbReference type="Proteomes" id="UP000295793"/>
    </source>
</evidence>